<evidence type="ECO:0000259" key="3">
    <source>
        <dbReference type="Pfam" id="PF02803"/>
    </source>
</evidence>
<dbReference type="AlphaFoldDB" id="A0AAV5HVA1"/>
<accession>A0AAV5HVA1</accession>
<dbReference type="Gene3D" id="3.40.47.10">
    <property type="match status" value="1"/>
</dbReference>
<proteinExistence type="predicted"/>
<feature type="domain" description="Thiolase C-terminal" evidence="3">
    <location>
        <begin position="8"/>
        <end position="57"/>
    </location>
</feature>
<dbReference type="Pfam" id="PF02803">
    <property type="entry name" value="Thiolase_C"/>
    <property type="match status" value="1"/>
</dbReference>
<comment type="caution">
    <text evidence="4">The sequence shown here is derived from an EMBL/GenBank/DDBJ whole genome shotgun (WGS) entry which is preliminary data.</text>
</comment>
<evidence type="ECO:0000313" key="5">
    <source>
        <dbReference type="Proteomes" id="UP001054252"/>
    </source>
</evidence>
<dbReference type="GO" id="GO:0005777">
    <property type="term" value="C:peroxisome"/>
    <property type="evidence" value="ECO:0007669"/>
    <property type="project" value="TreeGrafter"/>
</dbReference>
<dbReference type="SUPFAM" id="SSF53901">
    <property type="entry name" value="Thiolase-like"/>
    <property type="match status" value="1"/>
</dbReference>
<dbReference type="GO" id="GO:0006635">
    <property type="term" value="P:fatty acid beta-oxidation"/>
    <property type="evidence" value="ECO:0007669"/>
    <property type="project" value="TreeGrafter"/>
</dbReference>
<evidence type="ECO:0000313" key="4">
    <source>
        <dbReference type="EMBL" id="GKU90720.1"/>
    </source>
</evidence>
<dbReference type="GO" id="GO:0003988">
    <property type="term" value="F:acetyl-CoA C-acyltransferase activity"/>
    <property type="evidence" value="ECO:0007669"/>
    <property type="project" value="TreeGrafter"/>
</dbReference>
<sequence>MGVGSIIAIPAAGLELDDIDVLEINEAFASQFVYCHKKLDLDLEKINVNRGAMAIGHLAKWKDDIVFFESFQLGRENVQSLASLDILQSFSTSEEVYESVDMKVVLGVVFTRGPVLAVLILLKSKGETYVVLIEQISFLSKAKVPTGRVVLELPVGMLDDDQGDFVSTTVCEICKGKKA</sequence>
<organism evidence="4 5">
    <name type="scientific">Rubroshorea leprosula</name>
    <dbReference type="NCBI Taxonomy" id="152421"/>
    <lineage>
        <taxon>Eukaryota</taxon>
        <taxon>Viridiplantae</taxon>
        <taxon>Streptophyta</taxon>
        <taxon>Embryophyta</taxon>
        <taxon>Tracheophyta</taxon>
        <taxon>Spermatophyta</taxon>
        <taxon>Magnoliopsida</taxon>
        <taxon>eudicotyledons</taxon>
        <taxon>Gunneridae</taxon>
        <taxon>Pentapetalae</taxon>
        <taxon>rosids</taxon>
        <taxon>malvids</taxon>
        <taxon>Malvales</taxon>
        <taxon>Dipterocarpaceae</taxon>
        <taxon>Rubroshorea</taxon>
    </lineage>
</organism>
<keyword evidence="5" id="KW-1185">Reference proteome</keyword>
<evidence type="ECO:0000256" key="1">
    <source>
        <dbReference type="ARBA" id="ARBA00022832"/>
    </source>
</evidence>
<name>A0AAV5HVA1_9ROSI</name>
<dbReference type="GO" id="GO:0010124">
    <property type="term" value="P:phenylacetate catabolic process"/>
    <property type="evidence" value="ECO:0007669"/>
    <property type="project" value="TreeGrafter"/>
</dbReference>
<dbReference type="Proteomes" id="UP001054252">
    <property type="component" value="Unassembled WGS sequence"/>
</dbReference>
<dbReference type="PANTHER" id="PTHR43853">
    <property type="entry name" value="3-KETOACYL-COA THIOLASE, PEROXISOMAL"/>
    <property type="match status" value="1"/>
</dbReference>
<dbReference type="EMBL" id="BPVZ01000004">
    <property type="protein sequence ID" value="GKU90720.1"/>
    <property type="molecule type" value="Genomic_DNA"/>
</dbReference>
<keyword evidence="2" id="KW-0443">Lipid metabolism</keyword>
<dbReference type="InterPro" id="IPR020617">
    <property type="entry name" value="Thiolase_C"/>
</dbReference>
<dbReference type="InterPro" id="IPR016039">
    <property type="entry name" value="Thiolase-like"/>
</dbReference>
<protein>
    <recommendedName>
        <fullName evidence="3">Thiolase C-terminal domain-containing protein</fullName>
    </recommendedName>
</protein>
<dbReference type="InterPro" id="IPR050215">
    <property type="entry name" value="Thiolase-like_sf_Thiolase"/>
</dbReference>
<keyword evidence="1" id="KW-0276">Fatty acid metabolism</keyword>
<reference evidence="4 5" key="1">
    <citation type="journal article" date="2021" name="Commun. Biol.">
        <title>The genome of Shorea leprosula (Dipterocarpaceae) highlights the ecological relevance of drought in aseasonal tropical rainforests.</title>
        <authorList>
            <person name="Ng K.K.S."/>
            <person name="Kobayashi M.J."/>
            <person name="Fawcett J.A."/>
            <person name="Hatakeyama M."/>
            <person name="Paape T."/>
            <person name="Ng C.H."/>
            <person name="Ang C.C."/>
            <person name="Tnah L.H."/>
            <person name="Lee C.T."/>
            <person name="Nishiyama T."/>
            <person name="Sese J."/>
            <person name="O'Brien M.J."/>
            <person name="Copetti D."/>
            <person name="Mohd Noor M.I."/>
            <person name="Ong R.C."/>
            <person name="Putra M."/>
            <person name="Sireger I.Z."/>
            <person name="Indrioko S."/>
            <person name="Kosugi Y."/>
            <person name="Izuno A."/>
            <person name="Isagi Y."/>
            <person name="Lee S.L."/>
            <person name="Shimizu K.K."/>
        </authorList>
    </citation>
    <scope>NUCLEOTIDE SEQUENCE [LARGE SCALE GENOMIC DNA]</scope>
    <source>
        <strain evidence="4">214</strain>
    </source>
</reference>
<evidence type="ECO:0000256" key="2">
    <source>
        <dbReference type="ARBA" id="ARBA00023098"/>
    </source>
</evidence>
<gene>
    <name evidence="4" type="ORF">SLEP1_g4680</name>
</gene>
<dbReference type="PANTHER" id="PTHR43853:SF8">
    <property type="entry name" value="3-KETOACYL-COA THIOLASE, PEROXISOMAL"/>
    <property type="match status" value="1"/>
</dbReference>